<reference evidence="2" key="1">
    <citation type="submission" date="2020-01" db="EMBL/GenBank/DDBJ databases">
        <authorList>
            <person name="Feng Z.H.Z."/>
        </authorList>
    </citation>
    <scope>NUCLEOTIDE SEQUENCE</scope>
    <source>
        <strain evidence="2">CBS107.38</strain>
    </source>
</reference>
<name>A0A8H7AZ85_9PLEO</name>
<dbReference type="SUPFAM" id="SSF55729">
    <property type="entry name" value="Acyl-CoA N-acyltransferases (Nat)"/>
    <property type="match status" value="1"/>
</dbReference>
<dbReference type="GO" id="GO:0016747">
    <property type="term" value="F:acyltransferase activity, transferring groups other than amino-acyl groups"/>
    <property type="evidence" value="ECO:0007669"/>
    <property type="project" value="InterPro"/>
</dbReference>
<dbReference type="RefSeq" id="XP_038783768.1">
    <property type="nucleotide sequence ID" value="XM_038933803.1"/>
</dbReference>
<comment type="caution">
    <text evidence="2">The sequence shown here is derived from an EMBL/GenBank/DDBJ whole genome shotgun (WGS) entry which is preliminary data.</text>
</comment>
<evidence type="ECO:0000313" key="2">
    <source>
        <dbReference type="EMBL" id="KAF7673433.1"/>
    </source>
</evidence>
<gene>
    <name evidence="2" type="ORF">GT037_008756</name>
</gene>
<protein>
    <recommendedName>
        <fullName evidence="1">N-acetyltransferase domain-containing protein</fullName>
    </recommendedName>
</protein>
<proteinExistence type="predicted"/>
<dbReference type="Pfam" id="PF13508">
    <property type="entry name" value="Acetyltransf_7"/>
    <property type="match status" value="1"/>
</dbReference>
<dbReference type="Gene3D" id="3.40.630.30">
    <property type="match status" value="1"/>
</dbReference>
<sequence length="192" mass="21534">MDFGPFQYGNGTLPRYLGFQLSGRETFICAFKTPASLAGDEVCEWVGQVTLLGPPVDAPLRHRLPESAQQPPVVPDQEEEKWQMLNLFILPMHRGKGIAKSLCSEVFRWLREHKRAYGRPRPEQIRVRVMVKPENIATVKLYEGLGFMHTGKCTLAEALKANGDGKLVPADGGGPKYRERSGLIMATTFERH</sequence>
<dbReference type="GeneID" id="62206981"/>
<evidence type="ECO:0000313" key="3">
    <source>
        <dbReference type="Proteomes" id="UP000596902"/>
    </source>
</evidence>
<reference evidence="2" key="2">
    <citation type="submission" date="2020-08" db="EMBL/GenBank/DDBJ databases">
        <title>Draft Genome Sequence of Cumin Blight Pathogen Alternaria burnsii.</title>
        <authorList>
            <person name="Feng Z."/>
        </authorList>
    </citation>
    <scope>NUCLEOTIDE SEQUENCE</scope>
    <source>
        <strain evidence="2">CBS107.38</strain>
    </source>
</reference>
<evidence type="ECO:0000259" key="1">
    <source>
        <dbReference type="Pfam" id="PF13508"/>
    </source>
</evidence>
<dbReference type="Proteomes" id="UP000596902">
    <property type="component" value="Unassembled WGS sequence"/>
</dbReference>
<organism evidence="2 3">
    <name type="scientific">Alternaria burnsii</name>
    <dbReference type="NCBI Taxonomy" id="1187904"/>
    <lineage>
        <taxon>Eukaryota</taxon>
        <taxon>Fungi</taxon>
        <taxon>Dikarya</taxon>
        <taxon>Ascomycota</taxon>
        <taxon>Pezizomycotina</taxon>
        <taxon>Dothideomycetes</taxon>
        <taxon>Pleosporomycetidae</taxon>
        <taxon>Pleosporales</taxon>
        <taxon>Pleosporineae</taxon>
        <taxon>Pleosporaceae</taxon>
        <taxon>Alternaria</taxon>
        <taxon>Alternaria sect. Alternaria</taxon>
    </lineage>
</organism>
<dbReference type="InterPro" id="IPR000182">
    <property type="entry name" value="GNAT_dom"/>
</dbReference>
<dbReference type="InterPro" id="IPR016181">
    <property type="entry name" value="Acyl_CoA_acyltransferase"/>
</dbReference>
<keyword evidence="3" id="KW-1185">Reference proteome</keyword>
<accession>A0A8H7AZ85</accession>
<feature type="domain" description="N-acetyltransferase" evidence="1">
    <location>
        <begin position="82"/>
        <end position="148"/>
    </location>
</feature>
<dbReference type="CDD" id="cd04301">
    <property type="entry name" value="NAT_SF"/>
    <property type="match status" value="1"/>
</dbReference>
<dbReference type="EMBL" id="JAAABM010000013">
    <property type="protein sequence ID" value="KAF7673433.1"/>
    <property type="molecule type" value="Genomic_DNA"/>
</dbReference>
<dbReference type="AlphaFoldDB" id="A0A8H7AZ85"/>